<dbReference type="Proteomes" id="UP000634229">
    <property type="component" value="Unassembled WGS sequence"/>
</dbReference>
<proteinExistence type="predicted"/>
<comment type="caution">
    <text evidence="1">The sequence shown here is derived from an EMBL/GenBank/DDBJ whole genome shotgun (WGS) entry which is preliminary data.</text>
</comment>
<dbReference type="Gene3D" id="3.40.50.300">
    <property type="entry name" value="P-loop containing nucleotide triphosphate hydrolases"/>
    <property type="match status" value="1"/>
</dbReference>
<accession>A0ABS1NF84</accession>
<protein>
    <recommendedName>
        <fullName evidence="3">ATP-binding protein</fullName>
    </recommendedName>
</protein>
<sequence length="238" mass="25840">MTMHLISVIGSSPGVGKSTLCRAVAEWLSSTGASVDHFEEADILTRAAFRPVAEEFAGGARSVQPTTLVECTRAYVSESLAAGRDYLVTDALLPFIPSLVAWGHEENTLVHVMGELARVVEPARVTVVYVHDDPQTALRRAVKREGAAWEDWYVRKLADSPGTRAVHDLASAAVHLRFEADLTHRLLAQTPWHVLTVDGGAFNAQEAYAHTQRQLMDVLGLPGHAVPSGRRRGGEETS</sequence>
<name>A0ABS1NF84_9ACTN</name>
<dbReference type="SUPFAM" id="SSF52540">
    <property type="entry name" value="P-loop containing nucleoside triphosphate hydrolases"/>
    <property type="match status" value="1"/>
</dbReference>
<dbReference type="InterPro" id="IPR027417">
    <property type="entry name" value="P-loop_NTPase"/>
</dbReference>
<evidence type="ECO:0000313" key="2">
    <source>
        <dbReference type="Proteomes" id="UP000634229"/>
    </source>
</evidence>
<evidence type="ECO:0000313" key="1">
    <source>
        <dbReference type="EMBL" id="MBL1098471.1"/>
    </source>
</evidence>
<dbReference type="RefSeq" id="WP_201875881.1">
    <property type="nucleotide sequence ID" value="NZ_JAERRF010000009.1"/>
</dbReference>
<organism evidence="1 2">
    <name type="scientific">Streptomyces coffeae</name>
    <dbReference type="NCBI Taxonomy" id="621382"/>
    <lineage>
        <taxon>Bacteria</taxon>
        <taxon>Bacillati</taxon>
        <taxon>Actinomycetota</taxon>
        <taxon>Actinomycetes</taxon>
        <taxon>Kitasatosporales</taxon>
        <taxon>Streptomycetaceae</taxon>
        <taxon>Streptomyces</taxon>
    </lineage>
</organism>
<evidence type="ECO:0008006" key="3">
    <source>
        <dbReference type="Google" id="ProtNLM"/>
    </source>
</evidence>
<dbReference type="EMBL" id="JAERRF010000009">
    <property type="protein sequence ID" value="MBL1098471.1"/>
    <property type="molecule type" value="Genomic_DNA"/>
</dbReference>
<reference evidence="1 2" key="1">
    <citation type="submission" date="2021-01" db="EMBL/GenBank/DDBJ databases">
        <title>WGS of actinomycetes isolated from Thailand.</title>
        <authorList>
            <person name="Thawai C."/>
        </authorList>
    </citation>
    <scope>NUCLEOTIDE SEQUENCE [LARGE SCALE GENOMIC DNA]</scope>
    <source>
        <strain evidence="1 2">CA1R205</strain>
    </source>
</reference>
<gene>
    <name evidence="1" type="ORF">JK363_17740</name>
</gene>
<keyword evidence="2" id="KW-1185">Reference proteome</keyword>